<evidence type="ECO:0000256" key="1">
    <source>
        <dbReference type="SAM" id="MobiDB-lite"/>
    </source>
</evidence>
<accession>A0A832G6P4</accession>
<keyword evidence="3" id="KW-0969">Cilium</keyword>
<protein>
    <submittedName>
        <fullName evidence="3">Flagellar hook-length control protein FliK</fullName>
    </submittedName>
</protein>
<feature type="region of interest" description="Disordered" evidence="1">
    <location>
        <begin position="639"/>
        <end position="669"/>
    </location>
</feature>
<sequence length="880" mass="99753">MFINSLFLSKLLNLKTDSQPSKDVGDDFNYLFSEIIKVKTSENDAVFIPENIGGTLLDHKTIFIANSSPFDKVKVSKAGNEINQIENLYKLFLEPTKQVETGNEQINLSLNKIISDKMQFVKSIESLIKNILKSNSDKQVNNVEIKYVSKNLIETVKLNEKNLSQFTEYLSGLIDNNSSFSFIIGANGKQILFDVENVSLDTKGFKSLTLSSEPTQNQENLPNISSKSDESFQSVEKLTNEYSEKIPAVNVENSSDKNIRAEATRTKIVQTEKNFLVKPNTISDDSLHYESKNVIDVKPSNEKTDAKLTPVIPNDKETINKISEENKIDLKLPEISAKTSSSGKYENVNNSRVIIEFDEELKNEKTSSNKNSLELNELKDKNLGEVKVVIKAKPNEYHSQHDIKTELNGDHRVNIETAQFSQKQNELNSNKVSNTGPSDKNIISSKTNLSENLEKDLPEVTYASVNEPRISRAGLPLIADYQDWDLVFERTEKSYIRQEQVRTNLSDENKDLSRHKIDEPDKNIAVEIKKSDSTKTSDKQNEPVKETRNSKKEFSNLTQKSDDSIRINDSEVKSGINEKVMNLKLSGEKKIVSISNSILHDSKNIIEVKANTNDINKVNLKYEFTQQDKSFVQVSKQNSFTNDNLENGKPALRQDVKPESSSTLNNSDEHFAEGNLQKSNEHFPASNDKNKIDESAVKNSEFENEFKNVNRLEFIPAGKTNLINNKNIIEHFIKNPIESKTLEKFIQILDKQEVVQRSEIVSYSKLNHSVEIKLAPEELGKIKIFLDTNDNNVNAKIEVNSEQTKVIVVNNLPQLKETLTQQGVNLNNVNVTVTSEEHKNPEQTKQKSKKKSQESNTKIENADDKRTVRNLGYNTYEYLA</sequence>
<reference evidence="3" key="1">
    <citation type="journal article" date="2020" name="mSystems">
        <title>Genome- and Community-Level Interaction Insights into Carbon Utilization and Element Cycling Functions of Hydrothermarchaeota in Hydrothermal Sediment.</title>
        <authorList>
            <person name="Zhou Z."/>
            <person name="Liu Y."/>
            <person name="Xu W."/>
            <person name="Pan J."/>
            <person name="Luo Z.H."/>
            <person name="Li M."/>
        </authorList>
    </citation>
    <scope>NUCLEOTIDE SEQUENCE [LARGE SCALE GENOMIC DNA]</scope>
    <source>
        <strain evidence="3">SpSt-500</strain>
    </source>
</reference>
<dbReference type="InterPro" id="IPR038610">
    <property type="entry name" value="FliK-like_C_sf"/>
</dbReference>
<evidence type="ECO:0000259" key="2">
    <source>
        <dbReference type="Pfam" id="PF02120"/>
    </source>
</evidence>
<dbReference type="CDD" id="cd17470">
    <property type="entry name" value="T3SS_Flik_C"/>
    <property type="match status" value="1"/>
</dbReference>
<dbReference type="EMBL" id="DSVI01000007">
    <property type="protein sequence ID" value="HGT47696.1"/>
    <property type="molecule type" value="Genomic_DNA"/>
</dbReference>
<gene>
    <name evidence="3" type="ORF">ENS56_06655</name>
</gene>
<feature type="region of interest" description="Disordered" evidence="1">
    <location>
        <begin position="507"/>
        <end position="562"/>
    </location>
</feature>
<keyword evidence="3" id="KW-0966">Cell projection</keyword>
<keyword evidence="3" id="KW-0282">Flagellum</keyword>
<comment type="caution">
    <text evidence="3">The sequence shown here is derived from an EMBL/GenBank/DDBJ whole genome shotgun (WGS) entry which is preliminary data.</text>
</comment>
<dbReference type="Pfam" id="PF02120">
    <property type="entry name" value="Flg_hook"/>
    <property type="match status" value="1"/>
</dbReference>
<feature type="region of interest" description="Disordered" evidence="1">
    <location>
        <begin position="835"/>
        <end position="866"/>
    </location>
</feature>
<organism evidence="3">
    <name type="scientific">Ignavibacterium album</name>
    <dbReference type="NCBI Taxonomy" id="591197"/>
    <lineage>
        <taxon>Bacteria</taxon>
        <taxon>Pseudomonadati</taxon>
        <taxon>Ignavibacteriota</taxon>
        <taxon>Ignavibacteria</taxon>
        <taxon>Ignavibacteriales</taxon>
        <taxon>Ignavibacteriaceae</taxon>
        <taxon>Ignavibacterium</taxon>
    </lineage>
</organism>
<evidence type="ECO:0000313" key="3">
    <source>
        <dbReference type="EMBL" id="HGT47696.1"/>
    </source>
</evidence>
<proteinExistence type="predicted"/>
<feature type="region of interest" description="Disordered" evidence="1">
    <location>
        <begin position="421"/>
        <end position="443"/>
    </location>
</feature>
<feature type="compositionally biased region" description="Basic and acidic residues" evidence="1">
    <location>
        <begin position="835"/>
        <end position="845"/>
    </location>
</feature>
<dbReference type="AlphaFoldDB" id="A0A832G6P4"/>
<dbReference type="Gene3D" id="3.30.750.140">
    <property type="match status" value="1"/>
</dbReference>
<name>A0A832G6P4_9BACT</name>
<feature type="domain" description="Flagellar hook-length control protein-like C-terminal" evidence="2">
    <location>
        <begin position="758"/>
        <end position="837"/>
    </location>
</feature>
<dbReference type="InterPro" id="IPR021136">
    <property type="entry name" value="Flagellar_hook_control-like_C"/>
</dbReference>